<accession>A0ABU5XG79</accession>
<name>A0ABU5XG79_9MYCO</name>
<dbReference type="Proteomes" id="UP001299596">
    <property type="component" value="Unassembled WGS sequence"/>
</dbReference>
<dbReference type="EMBL" id="JAYJJR010000005">
    <property type="protein sequence ID" value="MEB3021280.1"/>
    <property type="molecule type" value="Genomic_DNA"/>
</dbReference>
<reference evidence="1 2" key="1">
    <citation type="submission" date="2023-12" db="EMBL/GenBank/DDBJ databases">
        <title>Description of new species of Mycobacterium terrae complex isolated from sewage at the Sao Paulo Zoological Park Foundation in Brazil.</title>
        <authorList>
            <person name="Romagnoli C.L."/>
            <person name="Conceicao E.C."/>
            <person name="Machado E."/>
            <person name="Barreto L.B.P.F."/>
            <person name="Sharma A."/>
            <person name="Silva N.M."/>
            <person name="Marques L.E."/>
            <person name="Juliana M.A."/>
            <person name="Lourenco M.C.S."/>
            <person name="Digiampietri L.A."/>
            <person name="Suffys P.N."/>
            <person name="Viana-Niero C."/>
        </authorList>
    </citation>
    <scope>NUCLEOTIDE SEQUENCE [LARGE SCALE GENOMIC DNA]</scope>
    <source>
        <strain evidence="1 2">MYC098</strain>
    </source>
</reference>
<keyword evidence="2" id="KW-1185">Reference proteome</keyword>
<evidence type="ECO:0000313" key="1">
    <source>
        <dbReference type="EMBL" id="MEB3021280.1"/>
    </source>
</evidence>
<protein>
    <submittedName>
        <fullName evidence="1">Uncharacterized protein</fullName>
    </submittedName>
</protein>
<proteinExistence type="predicted"/>
<evidence type="ECO:0000313" key="2">
    <source>
        <dbReference type="Proteomes" id="UP001299596"/>
    </source>
</evidence>
<sequence>MSTPELNTAVLEAAAAAGYNAAVAMTYPLASGYTWENLLHEDREKNITVTGVAIAHYLANRSAPEEFRDAARILRSGCEPGVQESRWSPSELEAHADALDLQAEQEQLVADITELMFADEDAYEAKVRRLLTEFVVTRRGA</sequence>
<dbReference type="RefSeq" id="WP_225406336.1">
    <property type="nucleotide sequence ID" value="NZ_JAYJJR010000005.1"/>
</dbReference>
<gene>
    <name evidence="1" type="ORF">K6T79_09500</name>
</gene>
<organism evidence="1 2">
    <name type="scientific">[Mycobacterium] crassicus</name>
    <dbReference type="NCBI Taxonomy" id="2872309"/>
    <lineage>
        <taxon>Bacteria</taxon>
        <taxon>Bacillati</taxon>
        <taxon>Actinomycetota</taxon>
        <taxon>Actinomycetes</taxon>
        <taxon>Mycobacteriales</taxon>
        <taxon>Mycobacteriaceae</taxon>
        <taxon>Mycolicibacter</taxon>
    </lineage>
</organism>
<comment type="caution">
    <text evidence="1">The sequence shown here is derived from an EMBL/GenBank/DDBJ whole genome shotgun (WGS) entry which is preliminary data.</text>
</comment>